<evidence type="ECO:0000313" key="3">
    <source>
        <dbReference type="Proteomes" id="UP000639643"/>
    </source>
</evidence>
<protein>
    <submittedName>
        <fullName evidence="2">Uncharacterized protein</fullName>
    </submittedName>
</protein>
<dbReference type="Proteomes" id="UP000639643">
    <property type="component" value="Unassembled WGS sequence"/>
</dbReference>
<evidence type="ECO:0000313" key="2">
    <source>
        <dbReference type="EMBL" id="KAF6797016.1"/>
    </source>
</evidence>
<proteinExistence type="predicted"/>
<organism evidence="2 3">
    <name type="scientific">Colletotrichum musicola</name>
    <dbReference type="NCBI Taxonomy" id="2175873"/>
    <lineage>
        <taxon>Eukaryota</taxon>
        <taxon>Fungi</taxon>
        <taxon>Dikarya</taxon>
        <taxon>Ascomycota</taxon>
        <taxon>Pezizomycotina</taxon>
        <taxon>Sordariomycetes</taxon>
        <taxon>Hypocreomycetidae</taxon>
        <taxon>Glomerellales</taxon>
        <taxon>Glomerellaceae</taxon>
        <taxon>Colletotrichum</taxon>
        <taxon>Colletotrichum orchidearum species complex</taxon>
    </lineage>
</organism>
<reference evidence="2" key="1">
    <citation type="journal article" date="2020" name="Phytopathology">
        <title>Genome Sequence Resources of Colletotrichum truncatum, C. plurivorum, C. musicola, and C. sojae: Four Species Pathogenic to Soybean (Glycine max).</title>
        <authorList>
            <person name="Rogerio F."/>
            <person name="Boufleur T.R."/>
            <person name="Ciampi-Guillardi M."/>
            <person name="Sukno S.A."/>
            <person name="Thon M.R."/>
            <person name="Massola Junior N.S."/>
            <person name="Baroncelli R."/>
        </authorList>
    </citation>
    <scope>NUCLEOTIDE SEQUENCE</scope>
    <source>
        <strain evidence="2">LFN0074</strain>
    </source>
</reference>
<accession>A0A8H6ML24</accession>
<gene>
    <name evidence="2" type="ORF">CMUS01_15813</name>
</gene>
<sequence length="120" mass="12676">MKCFGGISTAPRVDTGSADGRESGSRPRSPRARCVLFADGSADITNLTKPAGNCPLRRPVVYSVGCCRAGPDPSSENIIVIIGVVVRQQRRGMLLQIAGREYYSGSPMVEPLLSPGAAKQ</sequence>
<comment type="caution">
    <text evidence="2">The sequence shown here is derived from an EMBL/GenBank/DDBJ whole genome shotgun (WGS) entry which is preliminary data.</text>
</comment>
<evidence type="ECO:0000256" key="1">
    <source>
        <dbReference type="SAM" id="MobiDB-lite"/>
    </source>
</evidence>
<dbReference type="EMBL" id="WIGM01001451">
    <property type="protein sequence ID" value="KAF6797016.1"/>
    <property type="molecule type" value="Genomic_DNA"/>
</dbReference>
<dbReference type="AlphaFoldDB" id="A0A8H6ML24"/>
<feature type="region of interest" description="Disordered" evidence="1">
    <location>
        <begin position="1"/>
        <end position="30"/>
    </location>
</feature>
<name>A0A8H6ML24_9PEZI</name>
<keyword evidence="3" id="KW-1185">Reference proteome</keyword>